<dbReference type="SUPFAM" id="SSF52540">
    <property type="entry name" value="P-loop containing nucleoside triphosphate hydrolases"/>
    <property type="match status" value="1"/>
</dbReference>
<dbReference type="Proteomes" id="UP001595699">
    <property type="component" value="Unassembled WGS sequence"/>
</dbReference>
<accession>A0ABV7YH91</accession>
<evidence type="ECO:0000313" key="5">
    <source>
        <dbReference type="Proteomes" id="UP001595699"/>
    </source>
</evidence>
<dbReference type="InterPro" id="IPR016032">
    <property type="entry name" value="Sig_transdc_resp-reg_C-effctor"/>
</dbReference>
<dbReference type="InterPro" id="IPR036388">
    <property type="entry name" value="WH-like_DNA-bd_sf"/>
</dbReference>
<dbReference type="Gene3D" id="3.40.50.300">
    <property type="entry name" value="P-loop containing nucleotide triphosphate hydrolases"/>
    <property type="match status" value="1"/>
</dbReference>
<keyword evidence="5" id="KW-1185">Reference proteome</keyword>
<comment type="caution">
    <text evidence="4">The sequence shown here is derived from an EMBL/GenBank/DDBJ whole genome shotgun (WGS) entry which is preliminary data.</text>
</comment>
<proteinExistence type="predicted"/>
<dbReference type="SUPFAM" id="SSF46894">
    <property type="entry name" value="C-terminal effector domain of the bipartite response regulators"/>
    <property type="match status" value="1"/>
</dbReference>
<keyword evidence="2 4" id="KW-0067">ATP-binding</keyword>
<dbReference type="InterPro" id="IPR000792">
    <property type="entry name" value="Tscrpt_reg_LuxR_C"/>
</dbReference>
<dbReference type="SMART" id="SM00421">
    <property type="entry name" value="HTH_LUXR"/>
    <property type="match status" value="1"/>
</dbReference>
<name>A0ABV7YH91_9ACTN</name>
<dbReference type="RefSeq" id="WP_205115192.1">
    <property type="nucleotide sequence ID" value="NZ_JAFBCM010000001.1"/>
</dbReference>
<feature type="domain" description="HTH luxR-type" evidence="3">
    <location>
        <begin position="859"/>
        <end position="924"/>
    </location>
</feature>
<keyword evidence="1" id="KW-0547">Nucleotide-binding</keyword>
<evidence type="ECO:0000313" key="4">
    <source>
        <dbReference type="EMBL" id="MFC3764302.1"/>
    </source>
</evidence>
<dbReference type="PANTHER" id="PTHR16305:SF35">
    <property type="entry name" value="TRANSCRIPTIONAL ACTIVATOR DOMAIN"/>
    <property type="match status" value="1"/>
</dbReference>
<reference evidence="5" key="1">
    <citation type="journal article" date="2019" name="Int. J. Syst. Evol. Microbiol.">
        <title>The Global Catalogue of Microorganisms (GCM) 10K type strain sequencing project: providing services to taxonomists for standard genome sequencing and annotation.</title>
        <authorList>
            <consortium name="The Broad Institute Genomics Platform"/>
            <consortium name="The Broad Institute Genome Sequencing Center for Infectious Disease"/>
            <person name="Wu L."/>
            <person name="Ma J."/>
        </authorList>
    </citation>
    <scope>NUCLEOTIDE SEQUENCE [LARGE SCALE GENOMIC DNA]</scope>
    <source>
        <strain evidence="5">CGMCC 4.7241</strain>
    </source>
</reference>
<dbReference type="PRINTS" id="PR00038">
    <property type="entry name" value="HTHLUXR"/>
</dbReference>
<dbReference type="EMBL" id="JBHRZH010000023">
    <property type="protein sequence ID" value="MFC3764302.1"/>
    <property type="molecule type" value="Genomic_DNA"/>
</dbReference>
<gene>
    <name evidence="4" type="ORF">ACFOUW_25930</name>
</gene>
<dbReference type="InterPro" id="IPR041664">
    <property type="entry name" value="AAA_16"/>
</dbReference>
<evidence type="ECO:0000256" key="2">
    <source>
        <dbReference type="ARBA" id="ARBA00022840"/>
    </source>
</evidence>
<protein>
    <submittedName>
        <fullName evidence="4">ATP-binding protein</fullName>
    </submittedName>
</protein>
<evidence type="ECO:0000259" key="3">
    <source>
        <dbReference type="PROSITE" id="PS50043"/>
    </source>
</evidence>
<dbReference type="Pfam" id="PF13191">
    <property type="entry name" value="AAA_16"/>
    <property type="match status" value="1"/>
</dbReference>
<organism evidence="4 5">
    <name type="scientific">Tenggerimyces flavus</name>
    <dbReference type="NCBI Taxonomy" id="1708749"/>
    <lineage>
        <taxon>Bacteria</taxon>
        <taxon>Bacillati</taxon>
        <taxon>Actinomycetota</taxon>
        <taxon>Actinomycetes</taxon>
        <taxon>Propionibacteriales</taxon>
        <taxon>Nocardioidaceae</taxon>
        <taxon>Tenggerimyces</taxon>
    </lineage>
</organism>
<dbReference type="Gene3D" id="1.10.10.10">
    <property type="entry name" value="Winged helix-like DNA-binding domain superfamily/Winged helix DNA-binding domain"/>
    <property type="match status" value="1"/>
</dbReference>
<sequence length="926" mass="98333">MTSTDALVGRQEELALLRRRLASARAGSGHLVVVSGPAGIGKTRLVEELVRDCPVVGWGAGLVDAGMPALWPWVRAVRDWPSPRDAVAALVGGSTQHGYGSAEEAAASTFTADTAVVDALAEQAAASPGLVVVLDDLQWADAATLRLLDRLGAEIRRLPLLVVGTHRDAAALPADRSAEVVNLGPLSPTEAAAMLSTAVEGADQAAIGRAVELSGGSPLYLRTLTKVAVEALRGDRDWDGATGAAPELRHLVAAAMRASGPRVAADIEALSVLGPVMEPDVVARLLGVLSASAVVERLLPAVPAGLMEVHSGDRVRFAHALVRDAAYASLSPSRRTALHRLAAELLEPLAVGRDERAGTVARHWLLAEEPERAVGWAIRAAAAALAAGAYEDAASYLQLALDTGSTADRAELLLDLARALYLAGRIQQSAEACVQAAVEGELSGRAEVVGRAAIVIQGVGHPDVNQRLEDLSRRALRMPDCEMAPELRARVEAQLACALFEREADDEAAQWAADALERATASGDPNAELDAIRAYAWRYRQPRHDPEVIELGQRAIDLAARTARPLSALWAHTWRSDAAIHQADMAWAQRELGEMRTLADRTRLPLVRWHVLRREATIAALVGDFGTSRERSARANEIAGDWQDVSIRFTRFGQSLSLALLRDDPADLMPGWTDFLGGVRGYPLVAQTAMAVGLRLSGRSDEALDLYRSLIGRLDEMRTGLGPPALSYLAELAVAFDDPDGCRGVRTQLEDIFGGAVAIGAGTVAYLGSLGRVLAELDLGCGEISAAVAHYEEGLRVDALLGARPYVALGSLGLARALFASSLPRAVSLARAAAAEARRLDMPGLLRAADAFLTEAAAASRSASPLSPREREVSALVAQALSNRDIASRLVLSERTVESHVRSILAKTGLTTRTELVRWHLEQQDL</sequence>
<dbReference type="InterPro" id="IPR027417">
    <property type="entry name" value="P-loop_NTPase"/>
</dbReference>
<dbReference type="Pfam" id="PF00196">
    <property type="entry name" value="GerE"/>
    <property type="match status" value="1"/>
</dbReference>
<dbReference type="PANTHER" id="PTHR16305">
    <property type="entry name" value="TESTICULAR SOLUBLE ADENYLYL CYCLASE"/>
    <property type="match status" value="1"/>
</dbReference>
<dbReference type="GO" id="GO:0005524">
    <property type="term" value="F:ATP binding"/>
    <property type="evidence" value="ECO:0007669"/>
    <property type="project" value="UniProtKB-KW"/>
</dbReference>
<dbReference type="PROSITE" id="PS50043">
    <property type="entry name" value="HTH_LUXR_2"/>
    <property type="match status" value="1"/>
</dbReference>
<evidence type="ECO:0000256" key="1">
    <source>
        <dbReference type="ARBA" id="ARBA00022741"/>
    </source>
</evidence>
<dbReference type="CDD" id="cd06170">
    <property type="entry name" value="LuxR_C_like"/>
    <property type="match status" value="1"/>
</dbReference>